<accession>A0A967B535</accession>
<evidence type="ECO:0000313" key="1">
    <source>
        <dbReference type="EMBL" id="NHN55782.1"/>
    </source>
</evidence>
<dbReference type="InterPro" id="IPR009279">
    <property type="entry name" value="Portal_Mu"/>
</dbReference>
<proteinExistence type="predicted"/>
<dbReference type="AlphaFoldDB" id="A0A967B535"/>
<dbReference type="Pfam" id="PF06074">
    <property type="entry name" value="Portal_Mu"/>
    <property type="match status" value="1"/>
</dbReference>
<organism evidence="1 2">
    <name type="scientific">Metallococcus carri</name>
    <dbReference type="NCBI Taxonomy" id="1656884"/>
    <lineage>
        <taxon>Bacteria</taxon>
        <taxon>Bacillati</taxon>
        <taxon>Actinomycetota</taxon>
        <taxon>Actinomycetes</taxon>
        <taxon>Micrococcales</taxon>
        <taxon>Dermacoccaceae</taxon>
        <taxon>Metallococcus</taxon>
    </lineage>
</organism>
<dbReference type="EMBL" id="JAAOIV010000005">
    <property type="protein sequence ID" value="NHN55782.1"/>
    <property type="molecule type" value="Genomic_DNA"/>
</dbReference>
<keyword evidence="2" id="KW-1185">Reference proteome</keyword>
<comment type="caution">
    <text evidence="1">The sequence shown here is derived from an EMBL/GenBank/DDBJ whole genome shotgun (WGS) entry which is preliminary data.</text>
</comment>
<gene>
    <name evidence="1" type="ORF">G9U51_08330</name>
</gene>
<sequence>MRRTDAQCTSVLRGLNLPLLRTPWRLDPNGAKPEVVALVAEDLGLPVKGEDSAGVRARSRDRFSWKAHLASALLMLPLGFMPFEQVYRLDDRGRARLWKLGPRHPRTITDMKVARDGGLVSITQSGTKNPIPVRDLVMYVHEREAGNWLGTSVLRPAYKNWLIKDRLLRVQAQTIDRNGMGVPRYTAAENETDLEPGKKLATAWRSGESAGASIPYGAKLDLVGVQGTLPDADKVIRYHDEQIARSVLAHFLNLGTQTGSWALGSTFADFFTMSLQAIADQVADTATQHVVEDLVDLNWGPDEPSPRLVCDEIGSQSDATAAAIKLLVDAGVLTPDEAVEKYVRTKFQLPEKEPA</sequence>
<dbReference type="Proteomes" id="UP000744769">
    <property type="component" value="Unassembled WGS sequence"/>
</dbReference>
<evidence type="ECO:0000313" key="2">
    <source>
        <dbReference type="Proteomes" id="UP000744769"/>
    </source>
</evidence>
<name>A0A967B535_9MICO</name>
<reference evidence="1" key="1">
    <citation type="submission" date="2020-03" db="EMBL/GenBank/DDBJ databases">
        <title>Draft sequencing of Calidifontibacter sp. DB0510.</title>
        <authorList>
            <person name="Kim D.-U."/>
        </authorList>
    </citation>
    <scope>NUCLEOTIDE SEQUENCE</scope>
    <source>
        <strain evidence="1">DB0510</strain>
    </source>
</reference>
<protein>
    <submittedName>
        <fullName evidence="1">DUF935 family protein</fullName>
    </submittedName>
</protein>